<dbReference type="InterPro" id="IPR043128">
    <property type="entry name" value="Rev_trsase/Diguanyl_cyclase"/>
</dbReference>
<dbReference type="EC" id="2.7.7.65" evidence="1"/>
<dbReference type="CDD" id="cd01949">
    <property type="entry name" value="GGDEF"/>
    <property type="match status" value="1"/>
</dbReference>
<evidence type="ECO:0000313" key="7">
    <source>
        <dbReference type="Proteomes" id="UP000241193"/>
    </source>
</evidence>
<dbReference type="InterPro" id="IPR029787">
    <property type="entry name" value="Nucleotide_cyclase"/>
</dbReference>
<dbReference type="SMART" id="SM00448">
    <property type="entry name" value="REC"/>
    <property type="match status" value="1"/>
</dbReference>
<name>A0A2T4IDX7_9RHOO</name>
<proteinExistence type="predicted"/>
<accession>A0A2T4IDX7</accession>
<dbReference type="Gene3D" id="3.40.50.2300">
    <property type="match status" value="1"/>
</dbReference>
<dbReference type="CDD" id="cd00156">
    <property type="entry name" value="REC"/>
    <property type="match status" value="1"/>
</dbReference>
<gene>
    <name evidence="6" type="ORF">C8261_11885</name>
</gene>
<dbReference type="PROSITE" id="PS50110">
    <property type="entry name" value="RESPONSE_REGULATORY"/>
    <property type="match status" value="1"/>
</dbReference>
<reference evidence="6 7" key="1">
    <citation type="submission" date="2018-03" db="EMBL/GenBank/DDBJ databases">
        <authorList>
            <person name="Keele B.F."/>
        </authorList>
    </citation>
    <scope>NUCLEOTIDE SEQUENCE [LARGE SCALE GENOMIC DNA]</scope>
    <source>
        <strain evidence="6 7">D20</strain>
    </source>
</reference>
<dbReference type="SUPFAM" id="SSF52172">
    <property type="entry name" value="CheY-like"/>
    <property type="match status" value="1"/>
</dbReference>
<dbReference type="SUPFAM" id="SSF55073">
    <property type="entry name" value="Nucleotide cyclase"/>
    <property type="match status" value="1"/>
</dbReference>
<dbReference type="Gene3D" id="3.30.70.270">
    <property type="match status" value="1"/>
</dbReference>
<sequence>MNKLPQHFFEDRLHILRTRWEQYLAGGCHEQFIEFVVAVNSLAEHFSRLRLPGLVRLCEGLENAVLTHIGERHCHPLPASDVAALQRQLDTLIGAVGTTTRPAPGIERRAEPPPPAADIDWVKPRVVGLVSAIGREELTDGLERQLRFFGFEVIRSNWASPPASLDEPLAVLFVPAGADATDIELALIGRYRQACPASQLFYLGVNARIEPIVALMRAGVDVAVPVAEPPSTVVNRLLDLVQTHEQERYRVLVVEDSRVAATLIRRTLAEHGIDSESIGDPGTLLEALHDYRPDLILMDMYMPRFTGVEATRVLRQMSAYQSLPIIYLSGESDVGMQVEALRLGGDQFLIKPFNPVLLPAVVKTQIARFREMQRSSQVDGLTGLLNHSTVKARLKAMVEAAAPGARFTVTMLDIDHFKAINDTYGHPVGDQVIRGLAWLLKARLRDTDLIGRYGGEEFLIALADADLTLTHTVIDRIRADFAALPHTHPGGALHATFSAGMSAFPAVDSAAALTEFADAALLNAKRLGRNRVESSPG</sequence>
<evidence type="ECO:0000313" key="6">
    <source>
        <dbReference type="EMBL" id="PTD95975.1"/>
    </source>
</evidence>
<evidence type="ECO:0000256" key="3">
    <source>
        <dbReference type="PROSITE-ProRule" id="PRU00169"/>
    </source>
</evidence>
<dbReference type="GO" id="GO:0000160">
    <property type="term" value="P:phosphorelay signal transduction system"/>
    <property type="evidence" value="ECO:0007669"/>
    <property type="project" value="InterPro"/>
</dbReference>
<dbReference type="PANTHER" id="PTHR45138">
    <property type="entry name" value="REGULATORY COMPONENTS OF SENSORY TRANSDUCTION SYSTEM"/>
    <property type="match status" value="1"/>
</dbReference>
<dbReference type="RefSeq" id="WP_107493938.1">
    <property type="nucleotide sequence ID" value="NZ_PZKC01000009.1"/>
</dbReference>
<organism evidence="6 7">
    <name type="scientific">Pseudothauera lacus</name>
    <dbReference type="NCBI Taxonomy" id="2136175"/>
    <lineage>
        <taxon>Bacteria</taxon>
        <taxon>Pseudomonadati</taxon>
        <taxon>Pseudomonadota</taxon>
        <taxon>Betaproteobacteria</taxon>
        <taxon>Rhodocyclales</taxon>
        <taxon>Zoogloeaceae</taxon>
        <taxon>Pseudothauera</taxon>
    </lineage>
</organism>
<dbReference type="Pfam" id="PF00072">
    <property type="entry name" value="Response_reg"/>
    <property type="match status" value="1"/>
</dbReference>
<comment type="caution">
    <text evidence="6">The sequence shown here is derived from an EMBL/GenBank/DDBJ whole genome shotgun (WGS) entry which is preliminary data.</text>
</comment>
<evidence type="ECO:0000259" key="4">
    <source>
        <dbReference type="PROSITE" id="PS50110"/>
    </source>
</evidence>
<keyword evidence="3" id="KW-0597">Phosphoprotein</keyword>
<dbReference type="GO" id="GO:1902201">
    <property type="term" value="P:negative regulation of bacterial-type flagellum-dependent cell motility"/>
    <property type="evidence" value="ECO:0007669"/>
    <property type="project" value="TreeGrafter"/>
</dbReference>
<dbReference type="NCBIfam" id="TIGR00254">
    <property type="entry name" value="GGDEF"/>
    <property type="match status" value="1"/>
</dbReference>
<keyword evidence="7" id="KW-1185">Reference proteome</keyword>
<evidence type="ECO:0000259" key="5">
    <source>
        <dbReference type="PROSITE" id="PS50887"/>
    </source>
</evidence>
<dbReference type="InterPro" id="IPR050469">
    <property type="entry name" value="Diguanylate_Cyclase"/>
</dbReference>
<comment type="catalytic activity">
    <reaction evidence="2">
        <text>2 GTP = 3',3'-c-di-GMP + 2 diphosphate</text>
        <dbReference type="Rhea" id="RHEA:24898"/>
        <dbReference type="ChEBI" id="CHEBI:33019"/>
        <dbReference type="ChEBI" id="CHEBI:37565"/>
        <dbReference type="ChEBI" id="CHEBI:58805"/>
        <dbReference type="EC" id="2.7.7.65"/>
    </reaction>
</comment>
<dbReference type="InterPro" id="IPR001789">
    <property type="entry name" value="Sig_transdc_resp-reg_receiver"/>
</dbReference>
<dbReference type="FunFam" id="3.30.70.270:FF:000001">
    <property type="entry name" value="Diguanylate cyclase domain protein"/>
    <property type="match status" value="1"/>
</dbReference>
<reference evidence="6 7" key="2">
    <citation type="submission" date="2018-04" db="EMBL/GenBank/DDBJ databases">
        <title>Thauera lacus sp. nov., isolated from an saline lake in Inner Mongolia, China.</title>
        <authorList>
            <person name="Liang Q.-Y."/>
        </authorList>
    </citation>
    <scope>NUCLEOTIDE SEQUENCE [LARGE SCALE GENOMIC DNA]</scope>
    <source>
        <strain evidence="6 7">D20</strain>
    </source>
</reference>
<dbReference type="InterPro" id="IPR000160">
    <property type="entry name" value="GGDEF_dom"/>
</dbReference>
<dbReference type="PROSITE" id="PS50887">
    <property type="entry name" value="GGDEF"/>
    <property type="match status" value="1"/>
</dbReference>
<dbReference type="Pfam" id="PF00990">
    <property type="entry name" value="GGDEF"/>
    <property type="match status" value="1"/>
</dbReference>
<evidence type="ECO:0000256" key="2">
    <source>
        <dbReference type="ARBA" id="ARBA00034247"/>
    </source>
</evidence>
<dbReference type="AlphaFoldDB" id="A0A2T4IDX7"/>
<protein>
    <recommendedName>
        <fullName evidence="1">diguanylate cyclase</fullName>
        <ecNumber evidence="1">2.7.7.65</ecNumber>
    </recommendedName>
</protein>
<feature type="modified residue" description="4-aspartylphosphate" evidence="3">
    <location>
        <position position="299"/>
    </location>
</feature>
<dbReference type="EMBL" id="PZKC01000009">
    <property type="protein sequence ID" value="PTD95975.1"/>
    <property type="molecule type" value="Genomic_DNA"/>
</dbReference>
<evidence type="ECO:0000256" key="1">
    <source>
        <dbReference type="ARBA" id="ARBA00012528"/>
    </source>
</evidence>
<dbReference type="InterPro" id="IPR011006">
    <property type="entry name" value="CheY-like_superfamily"/>
</dbReference>
<dbReference type="GO" id="GO:0052621">
    <property type="term" value="F:diguanylate cyclase activity"/>
    <property type="evidence" value="ECO:0007669"/>
    <property type="project" value="UniProtKB-EC"/>
</dbReference>
<dbReference type="SMART" id="SM00267">
    <property type="entry name" value="GGDEF"/>
    <property type="match status" value="1"/>
</dbReference>
<feature type="domain" description="Response regulatory" evidence="4">
    <location>
        <begin position="250"/>
        <end position="366"/>
    </location>
</feature>
<dbReference type="GO" id="GO:0005886">
    <property type="term" value="C:plasma membrane"/>
    <property type="evidence" value="ECO:0007669"/>
    <property type="project" value="TreeGrafter"/>
</dbReference>
<dbReference type="PANTHER" id="PTHR45138:SF9">
    <property type="entry name" value="DIGUANYLATE CYCLASE DGCM-RELATED"/>
    <property type="match status" value="1"/>
</dbReference>
<dbReference type="OrthoDB" id="9813903at2"/>
<feature type="domain" description="GGDEF" evidence="5">
    <location>
        <begin position="405"/>
        <end position="537"/>
    </location>
</feature>
<dbReference type="GO" id="GO:0043709">
    <property type="term" value="P:cell adhesion involved in single-species biofilm formation"/>
    <property type="evidence" value="ECO:0007669"/>
    <property type="project" value="TreeGrafter"/>
</dbReference>
<dbReference type="Proteomes" id="UP000241193">
    <property type="component" value="Unassembled WGS sequence"/>
</dbReference>